<protein>
    <recommendedName>
        <fullName evidence="4">Outer membrane beta-barrel protein</fullName>
    </recommendedName>
</protein>
<sequence length="501" mass="55652">MKEWSDEELDKLFQKSAEELDPPYEPADWQNLRRRLDEADGITPGGGWLKKTLPWLVLELLLLIGGLGVYYGIGDNEGNGASSVSGTRPADRLPAEVPSTPRAEAPHVPAEGTVSELEKRDQETNSQSADSPEVRKKDQARTGTEVADIESKAAKDLKELPRNLASVSGVREQSNQSEQERGEGAILLPKTTPNAKLEISADPNRRRSHVGPSATFGREEAARQVPSQERLQPMPGQEENNPAGESQTERASRERWLRVAPLDSRENYQESRGLTYPRVAFTSPPDSLSGQNAAETPTIQIPKWSIRLGISPDLSAVRMSDMMHPMQPGPSASLLVERSISNKWTLQTGIVRSLKKYSAPFSDYHPDKHLYQTTLPVSVDGTCTVFEVPLNVRFDVFQSQKTRWFAGAGVSSYKMQKENYIYNYATYVHNAAKGWGPNGTGWYLLSHANASMGYERRLSSRLSLVAEPYLRIPLRGVGFGKVNLFTGGVWLSARYTPIFRK</sequence>
<comment type="caution">
    <text evidence="2">The sequence shown here is derived from an EMBL/GenBank/DDBJ whole genome shotgun (WGS) entry which is preliminary data.</text>
</comment>
<dbReference type="EMBL" id="WHLY01000002">
    <property type="protein sequence ID" value="MPR34084.1"/>
    <property type="molecule type" value="Genomic_DNA"/>
</dbReference>
<dbReference type="AlphaFoldDB" id="A0A7C9F903"/>
<feature type="compositionally biased region" description="Basic and acidic residues" evidence="1">
    <location>
        <begin position="247"/>
        <end position="256"/>
    </location>
</feature>
<reference evidence="2 3" key="1">
    <citation type="submission" date="2019-10" db="EMBL/GenBank/DDBJ databases">
        <title>Draft Genome Sequence of Cytophagaceae sp. SJW1-29.</title>
        <authorList>
            <person name="Choi A."/>
        </authorList>
    </citation>
    <scope>NUCLEOTIDE SEQUENCE [LARGE SCALE GENOMIC DNA]</scope>
    <source>
        <strain evidence="2 3">SJW1-29</strain>
    </source>
</reference>
<feature type="region of interest" description="Disordered" evidence="1">
    <location>
        <begin position="81"/>
        <end position="256"/>
    </location>
</feature>
<feature type="compositionally biased region" description="Basic and acidic residues" evidence="1">
    <location>
        <begin position="149"/>
        <end position="161"/>
    </location>
</feature>
<feature type="compositionally biased region" description="Basic and acidic residues" evidence="1">
    <location>
        <begin position="1"/>
        <end position="18"/>
    </location>
</feature>
<proteinExistence type="predicted"/>
<evidence type="ECO:0000313" key="2">
    <source>
        <dbReference type="EMBL" id="MPR34084.1"/>
    </source>
</evidence>
<gene>
    <name evidence="2" type="ORF">GBK04_12075</name>
</gene>
<accession>A0A7C9F903</accession>
<dbReference type="RefSeq" id="WP_152760003.1">
    <property type="nucleotide sequence ID" value="NZ_WHLY01000002.1"/>
</dbReference>
<keyword evidence="3" id="KW-1185">Reference proteome</keyword>
<organism evidence="2 3">
    <name type="scientific">Salmonirosea aquatica</name>
    <dbReference type="NCBI Taxonomy" id="2654236"/>
    <lineage>
        <taxon>Bacteria</taxon>
        <taxon>Pseudomonadati</taxon>
        <taxon>Bacteroidota</taxon>
        <taxon>Cytophagia</taxon>
        <taxon>Cytophagales</taxon>
        <taxon>Spirosomataceae</taxon>
        <taxon>Salmonirosea</taxon>
    </lineage>
</organism>
<evidence type="ECO:0008006" key="4">
    <source>
        <dbReference type="Google" id="ProtNLM"/>
    </source>
</evidence>
<feature type="region of interest" description="Disordered" evidence="1">
    <location>
        <begin position="1"/>
        <end position="26"/>
    </location>
</feature>
<name>A0A7C9F903_9BACT</name>
<evidence type="ECO:0000313" key="3">
    <source>
        <dbReference type="Proteomes" id="UP000479293"/>
    </source>
</evidence>
<evidence type="ECO:0000256" key="1">
    <source>
        <dbReference type="SAM" id="MobiDB-lite"/>
    </source>
</evidence>
<dbReference type="Proteomes" id="UP000479293">
    <property type="component" value="Unassembled WGS sequence"/>
</dbReference>